<evidence type="ECO:0000256" key="5">
    <source>
        <dbReference type="ARBA" id="ARBA00023034"/>
    </source>
</evidence>
<dbReference type="InterPro" id="IPR051981">
    <property type="entry name" value="Glycosyltransf_32"/>
</dbReference>
<name>A0ABM1B737_LIMPO</name>
<keyword evidence="7" id="KW-1133">Transmembrane helix</keyword>
<organism evidence="9 10">
    <name type="scientific">Limulus polyphemus</name>
    <name type="common">Atlantic horseshoe crab</name>
    <dbReference type="NCBI Taxonomy" id="6850"/>
    <lineage>
        <taxon>Eukaryota</taxon>
        <taxon>Metazoa</taxon>
        <taxon>Ecdysozoa</taxon>
        <taxon>Arthropoda</taxon>
        <taxon>Chelicerata</taxon>
        <taxon>Merostomata</taxon>
        <taxon>Xiphosura</taxon>
        <taxon>Limulidae</taxon>
        <taxon>Limulus</taxon>
    </lineage>
</organism>
<sequence>MAFICFNKRRDRKLRIIVVSIFLSGCVFLVSRNLSISGRKRFLKMKNVTEPQNMFFFETSGKCYLTSRESCSIESAAKYHPTNRIQLFYACSNESQLKNDELFQLVSQIENVEVKSLNFTYLFSGTPLAKWYQSDIFNLTIHKTAFLSDGLKYVMLGKYGGVAIDSDCITRKPLPNLPAYAGFQTSITVNNAVIKAQKGSPFLVECMERFLTEYNSSIWGFVGPALVTRIFREACKRENKYFAPGFTCYGVHLFPLPAFYPIHFSQRKLFFDPNVSESLNEIWKDSYMVHIWNNAVQRQQFKPGDGSPMDHLYKDNCPITYSYIVKQGVGE</sequence>
<evidence type="ECO:0000256" key="4">
    <source>
        <dbReference type="ARBA" id="ARBA00022679"/>
    </source>
</evidence>
<reference evidence="10" key="1">
    <citation type="submission" date="2025-08" db="UniProtKB">
        <authorList>
            <consortium name="RefSeq"/>
        </authorList>
    </citation>
    <scope>IDENTIFICATION</scope>
    <source>
        <tissue evidence="10">Muscle</tissue>
    </source>
</reference>
<comment type="subcellular location">
    <subcellularLocation>
        <location evidence="1">Golgi apparatus membrane</location>
        <topology evidence="1">Single-pass type II membrane protein</topology>
    </subcellularLocation>
</comment>
<dbReference type="PANTHER" id="PTHR12042:SF21">
    <property type="entry name" value="ALPHA1,4-GALACTOSYLTRANSFERASE 1-RELATED"/>
    <property type="match status" value="1"/>
</dbReference>
<dbReference type="PANTHER" id="PTHR12042">
    <property type="entry name" value="LACTOSYLCERAMIDE 4-ALPHA-GALACTOSYLTRANSFERASE ALPHA- 1,4-GALACTOSYLTRANSFERASE"/>
    <property type="match status" value="1"/>
</dbReference>
<evidence type="ECO:0000256" key="3">
    <source>
        <dbReference type="ARBA" id="ARBA00022676"/>
    </source>
</evidence>
<dbReference type="SUPFAM" id="SSF53448">
    <property type="entry name" value="Nucleotide-diphospho-sugar transferases"/>
    <property type="match status" value="1"/>
</dbReference>
<evidence type="ECO:0000256" key="6">
    <source>
        <dbReference type="ARBA" id="ARBA00023136"/>
    </source>
</evidence>
<dbReference type="InterPro" id="IPR029044">
    <property type="entry name" value="Nucleotide-diphossugar_trans"/>
</dbReference>
<keyword evidence="5" id="KW-0333">Golgi apparatus</keyword>
<keyword evidence="3" id="KW-0328">Glycosyltransferase</keyword>
<evidence type="ECO:0000313" key="10">
    <source>
        <dbReference type="RefSeq" id="XP_013776143.2"/>
    </source>
</evidence>
<dbReference type="Pfam" id="PF04488">
    <property type="entry name" value="Gly_transf_sug"/>
    <property type="match status" value="1"/>
</dbReference>
<protein>
    <submittedName>
        <fullName evidence="10">Lactosylceramide 4-alpha-galactosyltransferase-like</fullName>
    </submittedName>
</protein>
<dbReference type="InterPro" id="IPR007652">
    <property type="entry name" value="A1-4-GlycosylTfrase_dom"/>
</dbReference>
<evidence type="ECO:0000256" key="7">
    <source>
        <dbReference type="SAM" id="Phobius"/>
    </source>
</evidence>
<dbReference type="GeneID" id="106460929"/>
<evidence type="ECO:0000259" key="8">
    <source>
        <dbReference type="Pfam" id="PF04572"/>
    </source>
</evidence>
<dbReference type="InterPro" id="IPR007577">
    <property type="entry name" value="GlycoTrfase_DXD_sugar-bd_CS"/>
</dbReference>
<dbReference type="Pfam" id="PF04572">
    <property type="entry name" value="Gb3_synth"/>
    <property type="match status" value="1"/>
</dbReference>
<dbReference type="RefSeq" id="XP_013776143.2">
    <property type="nucleotide sequence ID" value="XM_013920689.2"/>
</dbReference>
<keyword evidence="4" id="KW-0808">Transferase</keyword>
<evidence type="ECO:0000313" key="9">
    <source>
        <dbReference type="Proteomes" id="UP000694941"/>
    </source>
</evidence>
<comment type="similarity">
    <text evidence="2">Belongs to the glycosyltransferase 32 family.</text>
</comment>
<evidence type="ECO:0000256" key="1">
    <source>
        <dbReference type="ARBA" id="ARBA00004323"/>
    </source>
</evidence>
<dbReference type="Proteomes" id="UP000694941">
    <property type="component" value="Unplaced"/>
</dbReference>
<dbReference type="Gene3D" id="3.90.550.20">
    <property type="match status" value="1"/>
</dbReference>
<accession>A0ABM1B737</accession>
<keyword evidence="9" id="KW-1185">Reference proteome</keyword>
<feature type="domain" description="Alpha 1,4-glycosyltransferase" evidence="8">
    <location>
        <begin position="197"/>
        <end position="322"/>
    </location>
</feature>
<feature type="transmembrane region" description="Helical" evidence="7">
    <location>
        <begin position="16"/>
        <end position="35"/>
    </location>
</feature>
<gene>
    <name evidence="10" type="primary">LOC106460929</name>
</gene>
<keyword evidence="6 7" id="KW-0472">Membrane</keyword>
<proteinExistence type="inferred from homology"/>
<evidence type="ECO:0000256" key="2">
    <source>
        <dbReference type="ARBA" id="ARBA00009003"/>
    </source>
</evidence>
<keyword evidence="7" id="KW-0812">Transmembrane</keyword>